<evidence type="ECO:0000256" key="4">
    <source>
        <dbReference type="ARBA" id="ARBA00022989"/>
    </source>
</evidence>
<evidence type="ECO:0000256" key="1">
    <source>
        <dbReference type="ARBA" id="ARBA00004141"/>
    </source>
</evidence>
<dbReference type="PANTHER" id="PTHR10926:SF0">
    <property type="entry name" value="CDC50, ISOFORM A"/>
    <property type="match status" value="1"/>
</dbReference>
<comment type="similarity">
    <text evidence="2 6">Belongs to the CDC50/LEM3 family.</text>
</comment>
<keyword evidence="3 8" id="KW-0812">Transmembrane</keyword>
<dbReference type="EMBL" id="OU015567">
    <property type="protein sequence ID" value="CAG5113483.1"/>
    <property type="molecule type" value="Genomic_DNA"/>
</dbReference>
<evidence type="ECO:0000256" key="3">
    <source>
        <dbReference type="ARBA" id="ARBA00022692"/>
    </source>
</evidence>
<keyword evidence="4 8" id="KW-1133">Transmembrane helix</keyword>
<evidence type="ECO:0000313" key="9">
    <source>
        <dbReference type="EMBL" id="CAG5113483.1"/>
    </source>
</evidence>
<evidence type="ECO:0000256" key="7">
    <source>
        <dbReference type="SAM" id="MobiDB-lite"/>
    </source>
</evidence>
<dbReference type="PIRSF" id="PIRSF015840">
    <property type="entry name" value="DUF284_TM_euk"/>
    <property type="match status" value="1"/>
</dbReference>
<dbReference type="Pfam" id="PF03381">
    <property type="entry name" value="CDC50"/>
    <property type="match status" value="1"/>
</dbReference>
<comment type="subcellular location">
    <subcellularLocation>
        <location evidence="1">Membrane</location>
        <topology evidence="1">Multi-pass membrane protein</topology>
    </subcellularLocation>
</comment>
<feature type="compositionally biased region" description="Polar residues" evidence="7">
    <location>
        <begin position="7"/>
        <end position="19"/>
    </location>
</feature>
<protein>
    <recommendedName>
        <fullName evidence="6">Cell cycle control protein</fullName>
    </recommendedName>
</protein>
<feature type="region of interest" description="Disordered" evidence="7">
    <location>
        <begin position="1"/>
        <end position="31"/>
    </location>
</feature>
<reference evidence="9 10" key="1">
    <citation type="submission" date="2021-04" db="EMBL/GenBank/DDBJ databases">
        <authorList>
            <person name="Bliznina A."/>
        </authorList>
    </citation>
    <scope>NUCLEOTIDE SEQUENCE [LARGE SCALE GENOMIC DNA]</scope>
</reference>
<dbReference type="Proteomes" id="UP001158576">
    <property type="component" value="Chromosome 2"/>
</dbReference>
<organism evidence="9 10">
    <name type="scientific">Oikopleura dioica</name>
    <name type="common">Tunicate</name>
    <dbReference type="NCBI Taxonomy" id="34765"/>
    <lineage>
        <taxon>Eukaryota</taxon>
        <taxon>Metazoa</taxon>
        <taxon>Chordata</taxon>
        <taxon>Tunicata</taxon>
        <taxon>Appendicularia</taxon>
        <taxon>Copelata</taxon>
        <taxon>Oikopleuridae</taxon>
        <taxon>Oikopleura</taxon>
    </lineage>
</organism>
<evidence type="ECO:0000313" key="10">
    <source>
        <dbReference type="Proteomes" id="UP001158576"/>
    </source>
</evidence>
<dbReference type="PANTHER" id="PTHR10926">
    <property type="entry name" value="CELL CYCLE CONTROL PROTEIN 50"/>
    <property type="match status" value="1"/>
</dbReference>
<accession>A0ABN7T6N0</accession>
<proteinExistence type="inferred from homology"/>
<evidence type="ECO:0000256" key="8">
    <source>
        <dbReference type="SAM" id="Phobius"/>
    </source>
</evidence>
<evidence type="ECO:0000256" key="6">
    <source>
        <dbReference type="PIRNR" id="PIRNR015840"/>
    </source>
</evidence>
<name>A0ABN7T6N0_OIKDI</name>
<keyword evidence="5 6" id="KW-0472">Membrane</keyword>
<gene>
    <name evidence="9" type="ORF">OKIOD_LOCUS16352</name>
</gene>
<dbReference type="InterPro" id="IPR005045">
    <property type="entry name" value="CDC50/LEM3_fam"/>
</dbReference>
<feature type="transmembrane region" description="Helical" evidence="8">
    <location>
        <begin position="47"/>
        <end position="67"/>
    </location>
</feature>
<keyword evidence="10" id="KW-1185">Reference proteome</keyword>
<sequence length="280" mass="30918">MSDGVRNRNNTATSASKSSVRSKKPDNSAFKQQRLPAWQPVLTAKSVLPIFFIVGVIFIPIGSLIIVASNGVQEVEQVYTDCEAEFTFTQHPPTVGNISNVTGSGQTCKDIYDAWIESFPGAPEGNPPTCICSQEFTIEAEMESPIFAYYRLTNYYQNHRRYVKSRDDTQLLAEASTIGDKPDGDCSPYDVVDVGDIKPIPIAPCGAIANSLFNDTFFFRQCGTSGCVPLTLNDIVNPDSGFGAIPMSGEDIAWKTDKSQKFDPNEKQRTRLFLMELFDH</sequence>
<evidence type="ECO:0000256" key="2">
    <source>
        <dbReference type="ARBA" id="ARBA00009457"/>
    </source>
</evidence>
<evidence type="ECO:0000256" key="5">
    <source>
        <dbReference type="ARBA" id="ARBA00023136"/>
    </source>
</evidence>